<dbReference type="EMBL" id="CP053586">
    <property type="protein sequence ID" value="WNZ24975.1"/>
    <property type="molecule type" value="Genomic_DNA"/>
</dbReference>
<dbReference type="CDD" id="cd06259">
    <property type="entry name" value="YdcF-like"/>
    <property type="match status" value="1"/>
</dbReference>
<feature type="domain" description="DUF218" evidence="2">
    <location>
        <begin position="136"/>
        <end position="348"/>
    </location>
</feature>
<dbReference type="PANTHER" id="PTHR30336">
    <property type="entry name" value="INNER MEMBRANE PROTEIN, PROBABLE PERMEASE"/>
    <property type="match status" value="1"/>
</dbReference>
<evidence type="ECO:0000259" key="2">
    <source>
        <dbReference type="Pfam" id="PF02698"/>
    </source>
</evidence>
<feature type="transmembrane region" description="Helical" evidence="1">
    <location>
        <begin position="55"/>
        <end position="80"/>
    </location>
</feature>
<proteinExistence type="predicted"/>
<organism evidence="3">
    <name type="scientific">Leptolyngbya sp. NK1-12</name>
    <dbReference type="NCBI Taxonomy" id="2547451"/>
    <lineage>
        <taxon>Bacteria</taxon>
        <taxon>Bacillati</taxon>
        <taxon>Cyanobacteriota</taxon>
        <taxon>Cyanophyceae</taxon>
        <taxon>Leptolyngbyales</taxon>
        <taxon>Leptolyngbyaceae</taxon>
        <taxon>Leptolyngbya group</taxon>
        <taxon>Leptolyngbya</taxon>
    </lineage>
</organism>
<dbReference type="Pfam" id="PF02698">
    <property type="entry name" value="DUF218"/>
    <property type="match status" value="1"/>
</dbReference>
<dbReference type="PANTHER" id="PTHR30336:SF4">
    <property type="entry name" value="ENVELOPE BIOGENESIS FACTOR ELYC"/>
    <property type="match status" value="1"/>
</dbReference>
<dbReference type="GO" id="GO:0000270">
    <property type="term" value="P:peptidoglycan metabolic process"/>
    <property type="evidence" value="ECO:0007669"/>
    <property type="project" value="TreeGrafter"/>
</dbReference>
<evidence type="ECO:0000313" key="3">
    <source>
        <dbReference type="EMBL" id="WNZ24975.1"/>
    </source>
</evidence>
<dbReference type="RefSeq" id="WP_316431034.1">
    <property type="nucleotide sequence ID" value="NZ_CP053586.1"/>
</dbReference>
<gene>
    <name evidence="3" type="ORF">HJG54_20395</name>
</gene>
<evidence type="ECO:0000256" key="1">
    <source>
        <dbReference type="SAM" id="Phobius"/>
    </source>
</evidence>
<keyword evidence="1" id="KW-1133">Transmembrane helix</keyword>
<protein>
    <submittedName>
        <fullName evidence="3">YdcF family protein</fullName>
    </submittedName>
</protein>
<dbReference type="InterPro" id="IPR003848">
    <property type="entry name" value="DUF218"/>
</dbReference>
<dbReference type="GO" id="GO:0043164">
    <property type="term" value="P:Gram-negative-bacterium-type cell wall biogenesis"/>
    <property type="evidence" value="ECO:0007669"/>
    <property type="project" value="TreeGrafter"/>
</dbReference>
<sequence length="365" mass="40527">MFELITQILLLVGLYYLLRAFWPKIYNTKYFAWFGVAVLIALIVMAFIQPGNRTVGILWAILSFPLRPLGLVLVLLAYALAEGPGKIKANQVIAAFVILLIFSLPVTAYLLTAQTEQRSVMEAIRRQEVSNPRAVQAIVVLGDGSVPIDPAARIRTQMTRLGDGISITLQARLLYAAELYTTRAQRGNNPLVIVSIGPQPVDSRGRPLTSEDQAVIALLTRNGVPQSQIKLDRIGVDPRTSAIEARRILDPQSQNIECRLFAVCDNGVRELPSSGSISARIPIVLVTPVIMARRASSTFRRLYFEVIPCPTDFYVFQLQRGWELAALTDLIPSAEALVITSRVVNEYLTTVYYFLRGWLADPLTM</sequence>
<reference evidence="3" key="1">
    <citation type="submission" date="2020-05" db="EMBL/GenBank/DDBJ databases">
        <authorList>
            <person name="Zhu T."/>
            <person name="Keshari N."/>
            <person name="Lu X."/>
        </authorList>
    </citation>
    <scope>NUCLEOTIDE SEQUENCE</scope>
    <source>
        <strain evidence="3">NK1-12</strain>
    </source>
</reference>
<accession>A0AA97AH25</accession>
<dbReference type="AlphaFoldDB" id="A0AA97AH25"/>
<dbReference type="GO" id="GO:0005886">
    <property type="term" value="C:plasma membrane"/>
    <property type="evidence" value="ECO:0007669"/>
    <property type="project" value="TreeGrafter"/>
</dbReference>
<name>A0AA97AH25_9CYAN</name>
<keyword evidence="1" id="KW-0472">Membrane</keyword>
<feature type="transmembrane region" description="Helical" evidence="1">
    <location>
        <begin position="92"/>
        <end position="111"/>
    </location>
</feature>
<feature type="transmembrane region" description="Helical" evidence="1">
    <location>
        <begin position="30"/>
        <end position="48"/>
    </location>
</feature>
<keyword evidence="1" id="KW-0812">Transmembrane</keyword>
<dbReference type="InterPro" id="IPR051599">
    <property type="entry name" value="Cell_Envelope_Assoc"/>
</dbReference>